<gene>
    <name evidence="3" type="ORF">MCOS_LOCUS4070</name>
</gene>
<dbReference type="Proteomes" id="UP000267029">
    <property type="component" value="Unassembled WGS sequence"/>
</dbReference>
<evidence type="ECO:0000256" key="2">
    <source>
        <dbReference type="SAM" id="Phobius"/>
    </source>
</evidence>
<evidence type="ECO:0000256" key="1">
    <source>
        <dbReference type="SAM" id="MobiDB-lite"/>
    </source>
</evidence>
<dbReference type="AlphaFoldDB" id="A0A0R3UAX1"/>
<keyword evidence="2" id="KW-1133">Transmembrane helix</keyword>
<dbReference type="EMBL" id="UXSR01001236">
    <property type="protein sequence ID" value="VDD78067.1"/>
    <property type="molecule type" value="Genomic_DNA"/>
</dbReference>
<keyword evidence="2" id="KW-0812">Transmembrane</keyword>
<accession>A0A0R3UAX1</accession>
<protein>
    <submittedName>
        <fullName evidence="3">Uncharacterized protein</fullName>
    </submittedName>
</protein>
<keyword evidence="4" id="KW-1185">Reference proteome</keyword>
<evidence type="ECO:0000313" key="4">
    <source>
        <dbReference type="Proteomes" id="UP000267029"/>
    </source>
</evidence>
<name>A0A0R3UAX1_MESCO</name>
<reference evidence="3 4" key="1">
    <citation type="submission" date="2018-10" db="EMBL/GenBank/DDBJ databases">
        <authorList>
            <consortium name="Pathogen Informatics"/>
        </authorList>
    </citation>
    <scope>NUCLEOTIDE SEQUENCE [LARGE SCALE GENOMIC DNA]</scope>
</reference>
<feature type="transmembrane region" description="Helical" evidence="2">
    <location>
        <begin position="33"/>
        <end position="54"/>
    </location>
</feature>
<organism evidence="3 4">
    <name type="scientific">Mesocestoides corti</name>
    <name type="common">Flatworm</name>
    <dbReference type="NCBI Taxonomy" id="53468"/>
    <lineage>
        <taxon>Eukaryota</taxon>
        <taxon>Metazoa</taxon>
        <taxon>Spiralia</taxon>
        <taxon>Lophotrochozoa</taxon>
        <taxon>Platyhelminthes</taxon>
        <taxon>Cestoda</taxon>
        <taxon>Eucestoda</taxon>
        <taxon>Cyclophyllidea</taxon>
        <taxon>Mesocestoididae</taxon>
        <taxon>Mesocestoides</taxon>
    </lineage>
</organism>
<sequence length="224" mass="24864">MRDECARVCERVRHWYIGPVCTSACARVERVRLFLILLLLFSTTTSATAASFFFSASSSTTSLLGDTSKPSYCGYHHRRILTTPQHKGDLRWVCVCLRVIDLHVYQLITHRTAVDHQSITLLPSLPRLPVQSNRMPSSNGSAGGGNTNGTSGRPQSIDAVKSVDMYNPICGTLDPTSTFTLSQTLARFNSERRKDFDGYRGFGGVDVDDCWMINVPWNARLSSP</sequence>
<feature type="region of interest" description="Disordered" evidence="1">
    <location>
        <begin position="130"/>
        <end position="153"/>
    </location>
</feature>
<proteinExistence type="predicted"/>
<evidence type="ECO:0000313" key="3">
    <source>
        <dbReference type="EMBL" id="VDD78067.1"/>
    </source>
</evidence>
<keyword evidence="2" id="KW-0472">Membrane</keyword>